<evidence type="ECO:0000313" key="3">
    <source>
        <dbReference type="Proteomes" id="UP001548590"/>
    </source>
</evidence>
<feature type="transmembrane region" description="Helical" evidence="1">
    <location>
        <begin position="84"/>
        <end position="102"/>
    </location>
</feature>
<dbReference type="Proteomes" id="UP001548590">
    <property type="component" value="Unassembled WGS sequence"/>
</dbReference>
<evidence type="ECO:0000256" key="1">
    <source>
        <dbReference type="SAM" id="Phobius"/>
    </source>
</evidence>
<keyword evidence="1" id="KW-0812">Transmembrane</keyword>
<organism evidence="2 3">
    <name type="scientific">Uliginosibacterium paludis</name>
    <dbReference type="NCBI Taxonomy" id="1615952"/>
    <lineage>
        <taxon>Bacteria</taxon>
        <taxon>Pseudomonadati</taxon>
        <taxon>Pseudomonadota</taxon>
        <taxon>Betaproteobacteria</taxon>
        <taxon>Rhodocyclales</taxon>
        <taxon>Zoogloeaceae</taxon>
        <taxon>Uliginosibacterium</taxon>
    </lineage>
</organism>
<gene>
    <name evidence="2" type="ORF">ABVT11_12445</name>
</gene>
<sequence length="108" mass="10993">MTSGTAPASRLPALIERTAWLNTGLRVLLAIFGAYGVALQATALLSVTLPLSRIEATMAAIMLGFIVQTLGVIWVIAARTVARAALGIILPAVVLGALLQCLPSGGAA</sequence>
<protein>
    <recommendedName>
        <fullName evidence="4">DUF3649 domain-containing protein</fullName>
    </recommendedName>
</protein>
<reference evidence="2 3" key="1">
    <citation type="submission" date="2024-07" db="EMBL/GenBank/DDBJ databases">
        <title>Uliginosibacterium paludis KCTC:42655.</title>
        <authorList>
            <person name="Kim M.K."/>
        </authorList>
    </citation>
    <scope>NUCLEOTIDE SEQUENCE [LARGE SCALE GENOMIC DNA]</scope>
    <source>
        <strain evidence="2 3">KCTC 42655</strain>
    </source>
</reference>
<name>A0ABV2CRZ2_9RHOO</name>
<feature type="transmembrane region" description="Helical" evidence="1">
    <location>
        <begin position="27"/>
        <end position="47"/>
    </location>
</feature>
<accession>A0ABV2CRZ2</accession>
<evidence type="ECO:0008006" key="4">
    <source>
        <dbReference type="Google" id="ProtNLM"/>
    </source>
</evidence>
<comment type="caution">
    <text evidence="2">The sequence shown here is derived from an EMBL/GenBank/DDBJ whole genome shotgun (WGS) entry which is preliminary data.</text>
</comment>
<dbReference type="EMBL" id="JBEWLZ010000006">
    <property type="protein sequence ID" value="MET1490638.1"/>
    <property type="molecule type" value="Genomic_DNA"/>
</dbReference>
<keyword evidence="1" id="KW-0472">Membrane</keyword>
<feature type="transmembrane region" description="Helical" evidence="1">
    <location>
        <begin position="59"/>
        <end position="78"/>
    </location>
</feature>
<keyword evidence="3" id="KW-1185">Reference proteome</keyword>
<proteinExistence type="predicted"/>
<dbReference type="RefSeq" id="WP_345927613.1">
    <property type="nucleotide sequence ID" value="NZ_JBDIVF010000004.1"/>
</dbReference>
<keyword evidence="1" id="KW-1133">Transmembrane helix</keyword>
<evidence type="ECO:0000313" key="2">
    <source>
        <dbReference type="EMBL" id="MET1490638.1"/>
    </source>
</evidence>